<dbReference type="Pfam" id="PF07250">
    <property type="entry name" value="Glyoxal_oxid_N"/>
    <property type="match status" value="1"/>
</dbReference>
<gene>
    <name evidence="10" type="ORF">G6F64_009332</name>
</gene>
<dbReference type="Proteomes" id="UP000716291">
    <property type="component" value="Unassembled WGS sequence"/>
</dbReference>
<keyword evidence="2 7" id="KW-0812">Transmembrane</keyword>
<dbReference type="SUPFAM" id="SSF81296">
    <property type="entry name" value="E set domains"/>
    <property type="match status" value="1"/>
</dbReference>
<feature type="region of interest" description="Disordered" evidence="6">
    <location>
        <begin position="958"/>
        <end position="986"/>
    </location>
</feature>
<evidence type="ECO:0000259" key="9">
    <source>
        <dbReference type="Pfam" id="PF09118"/>
    </source>
</evidence>
<dbReference type="CDD" id="cd02851">
    <property type="entry name" value="E_set_GO_C"/>
    <property type="match status" value="1"/>
</dbReference>
<evidence type="ECO:0000313" key="10">
    <source>
        <dbReference type="EMBL" id="KAG1304290.1"/>
    </source>
</evidence>
<evidence type="ECO:0000256" key="5">
    <source>
        <dbReference type="ARBA" id="ARBA00023136"/>
    </source>
</evidence>
<dbReference type="Pfam" id="PF09118">
    <property type="entry name" value="GO-like_E_set"/>
    <property type="match status" value="1"/>
</dbReference>
<evidence type="ECO:0000256" key="3">
    <source>
        <dbReference type="ARBA" id="ARBA00022729"/>
    </source>
</evidence>
<keyword evidence="3" id="KW-0732">Signal</keyword>
<dbReference type="PANTHER" id="PTHR32208">
    <property type="entry name" value="SECRETED PROTEIN-RELATED"/>
    <property type="match status" value="1"/>
</dbReference>
<feature type="transmembrane region" description="Helical" evidence="7">
    <location>
        <begin position="605"/>
        <end position="630"/>
    </location>
</feature>
<evidence type="ECO:0000256" key="6">
    <source>
        <dbReference type="SAM" id="MobiDB-lite"/>
    </source>
</evidence>
<dbReference type="EMBL" id="JAANQT010001679">
    <property type="protein sequence ID" value="KAG1304290.1"/>
    <property type="molecule type" value="Genomic_DNA"/>
</dbReference>
<feature type="region of interest" description="Disordered" evidence="6">
    <location>
        <begin position="888"/>
        <end position="924"/>
    </location>
</feature>
<comment type="caution">
    <text evidence="10">The sequence shown here is derived from an EMBL/GenBank/DDBJ whole genome shotgun (WGS) entry which is preliminary data.</text>
</comment>
<name>A0A9P7BNR5_RHIOR</name>
<keyword evidence="4 7" id="KW-1133">Transmembrane helix</keyword>
<feature type="compositionally biased region" description="Basic and acidic residues" evidence="6">
    <location>
        <begin position="958"/>
        <end position="978"/>
    </location>
</feature>
<feature type="transmembrane region" description="Helical" evidence="7">
    <location>
        <begin position="683"/>
        <end position="702"/>
    </location>
</feature>
<reference evidence="10" key="1">
    <citation type="journal article" date="2020" name="Microb. Genom.">
        <title>Genetic diversity of clinical and environmental Mucorales isolates obtained from an investigation of mucormycosis cases among solid organ transplant recipients.</title>
        <authorList>
            <person name="Nguyen M.H."/>
            <person name="Kaul D."/>
            <person name="Muto C."/>
            <person name="Cheng S.J."/>
            <person name="Richter R.A."/>
            <person name="Bruno V.M."/>
            <person name="Liu G."/>
            <person name="Beyhan S."/>
            <person name="Sundermann A.J."/>
            <person name="Mounaud S."/>
            <person name="Pasculle A.W."/>
            <person name="Nierman W.C."/>
            <person name="Driscoll E."/>
            <person name="Cumbie R."/>
            <person name="Clancy C.J."/>
            <person name="Dupont C.L."/>
        </authorList>
    </citation>
    <scope>NUCLEOTIDE SEQUENCE</scope>
    <source>
        <strain evidence="10">GL11</strain>
    </source>
</reference>
<evidence type="ECO:0008006" key="12">
    <source>
        <dbReference type="Google" id="ProtNLM"/>
    </source>
</evidence>
<dbReference type="InterPro" id="IPR037293">
    <property type="entry name" value="Gal_Oxidase_central_sf"/>
</dbReference>
<evidence type="ECO:0000256" key="2">
    <source>
        <dbReference type="ARBA" id="ARBA00022692"/>
    </source>
</evidence>
<dbReference type="SMART" id="SM01417">
    <property type="entry name" value="Solute_trans_a"/>
    <property type="match status" value="1"/>
</dbReference>
<dbReference type="InterPro" id="IPR013783">
    <property type="entry name" value="Ig-like_fold"/>
</dbReference>
<protein>
    <recommendedName>
        <fullName evidence="12">DUF300-domain-containing protein</fullName>
    </recommendedName>
</protein>
<dbReference type="GO" id="GO:0016020">
    <property type="term" value="C:membrane"/>
    <property type="evidence" value="ECO:0007669"/>
    <property type="project" value="UniProtKB-SubCell"/>
</dbReference>
<dbReference type="InterPro" id="IPR009880">
    <property type="entry name" value="Glyoxal_oxidase_N"/>
</dbReference>
<dbReference type="SUPFAM" id="SSF50965">
    <property type="entry name" value="Galactose oxidase, central domain"/>
    <property type="match status" value="1"/>
</dbReference>
<dbReference type="InterPro" id="IPR005178">
    <property type="entry name" value="Ostalpha/TMEM184C"/>
</dbReference>
<feature type="domain" description="Galactose oxidase-like Early set" evidence="9">
    <location>
        <begin position="388"/>
        <end position="482"/>
    </location>
</feature>
<dbReference type="Pfam" id="PF03619">
    <property type="entry name" value="Solute_trans_a"/>
    <property type="match status" value="1"/>
</dbReference>
<evidence type="ECO:0000259" key="8">
    <source>
        <dbReference type="Pfam" id="PF07250"/>
    </source>
</evidence>
<keyword evidence="11" id="KW-1185">Reference proteome</keyword>
<evidence type="ECO:0000256" key="7">
    <source>
        <dbReference type="SAM" id="Phobius"/>
    </source>
</evidence>
<feature type="domain" description="Glyoxal oxidase N-terminal" evidence="8">
    <location>
        <begin position="29"/>
        <end position="383"/>
    </location>
</feature>
<dbReference type="Gene3D" id="2.60.40.10">
    <property type="entry name" value="Immunoglobulins"/>
    <property type="match status" value="1"/>
</dbReference>
<dbReference type="Gene3D" id="2.130.10.80">
    <property type="entry name" value="Galactose oxidase/kelch, beta-propeller"/>
    <property type="match status" value="1"/>
</dbReference>
<accession>A0A9P7BNR5</accession>
<proteinExistence type="predicted"/>
<dbReference type="InterPro" id="IPR014756">
    <property type="entry name" value="Ig_E-set"/>
</dbReference>
<sequence>MEQNGRTGVAAMHAVLLNEKSILIIDKAEENEAKLDSGVSAYSTLYDIETNTFRTLELETNTFCSAGGFLANGTFISTGGAESRSRWNAQRGHQSIRHFMDGEWHEYGKMYADRWYPTVEQLPEGDLIIIGGSIAGTKWNTKEKNTPSYEFWPPRTSEAITLDLLLHTLPYNLYPFVFLLPDGNLFIFASTKSIIYDYKKHKVVKELPKLPGVPRSYPLTGGAVMLPLDPAKDYQVEIIICGGSHRPRRDSPADDTCGRINLSDKNPKWEMDTFIHKRVMPDGVITADGNVLWINGCQRGYAGYNNANHDPTFNPLIYVPDKPHGQRWKQGLAATDIARMYHSVALALPDGRVWIAGSNSVDPPDIYAEYPTEYRVEYFSPPYLFKTRPQISHVPRVVEYNTTFNIQFHLEQPDIDPSKLRVAIMRPGFSTHSMHMSQRYVYLIHQFHNDSIKVTAPPHPNIFPPGSGYLVVVYDGIPSKGAEMVPIYGINTYISLISLDTAFYIDTFRDIYEAFVIYAFFNLLLNKLGGERALIVMLHSRPPSKNFFPGTIYSREIFVGDPYTFLFVKRGILQFVYVKPILAVITMILKITNHYQEGDFGWTSGYLYITFAYNLSIWFCLWCLMVFFYATKKDLANFRPLPKFLSVKAVIFFSFWQGVVIALLVFAGVIPKAEHISVAIQDFLVCIEMVPFAIAHAFSFSYEDYFDRSVHSARMPLRIAIGDSVGLKDVYMDTLLTFRGSGFSYRSFEPSEGVPHMGSSRTSRIMAGLRYSNRTSRKHWLEPTPPSKYLPSGPGEAVSEEDKEPLAFDVPDQDIEHMFEASRRIEFGDYNYPVIDFREPAWRQVNPSLYYGSTSFSDQPRLGPREGCIDLVIEQGKGNYVRVEDLVRQQKQKTKQKKQSPMLTRPPPPAIRNHTLSKVKKDKTISDAVKKPSLSIPSSLSPRTVQHQDHAYEHQKFEQQHIIQEDDRSRENSIHSEDDAVLDTNN</sequence>
<keyword evidence="5 7" id="KW-0472">Membrane</keyword>
<dbReference type="InterPro" id="IPR015202">
    <property type="entry name" value="GO-like_E_set"/>
</dbReference>
<feature type="region of interest" description="Disordered" evidence="6">
    <location>
        <begin position="778"/>
        <end position="803"/>
    </location>
</feature>
<organism evidence="10 11">
    <name type="scientific">Rhizopus oryzae</name>
    <name type="common">Mucormycosis agent</name>
    <name type="synonym">Rhizopus arrhizus var. delemar</name>
    <dbReference type="NCBI Taxonomy" id="64495"/>
    <lineage>
        <taxon>Eukaryota</taxon>
        <taxon>Fungi</taxon>
        <taxon>Fungi incertae sedis</taxon>
        <taxon>Mucoromycota</taxon>
        <taxon>Mucoromycotina</taxon>
        <taxon>Mucoromycetes</taxon>
        <taxon>Mucorales</taxon>
        <taxon>Mucorineae</taxon>
        <taxon>Rhizopodaceae</taxon>
        <taxon>Rhizopus</taxon>
    </lineage>
</organism>
<evidence type="ECO:0000256" key="4">
    <source>
        <dbReference type="ARBA" id="ARBA00022989"/>
    </source>
</evidence>
<evidence type="ECO:0000313" key="11">
    <source>
        <dbReference type="Proteomes" id="UP000716291"/>
    </source>
</evidence>
<feature type="transmembrane region" description="Helical" evidence="7">
    <location>
        <begin position="650"/>
        <end position="671"/>
    </location>
</feature>
<evidence type="ECO:0000256" key="1">
    <source>
        <dbReference type="ARBA" id="ARBA00004141"/>
    </source>
</evidence>
<dbReference type="InterPro" id="IPR011043">
    <property type="entry name" value="Gal_Oxase/kelch_b-propeller"/>
</dbReference>
<dbReference type="PANTHER" id="PTHR32208:SF21">
    <property type="entry name" value="LOW QUALITY PROTEIN: ALDEHYDE OXIDASE GLOX-LIKE"/>
    <property type="match status" value="1"/>
</dbReference>
<comment type="subcellular location">
    <subcellularLocation>
        <location evidence="1">Membrane</location>
        <topology evidence="1">Multi-pass membrane protein</topology>
    </subcellularLocation>
</comment>
<dbReference type="AlphaFoldDB" id="A0A9P7BNR5"/>
<feature type="transmembrane region" description="Helical" evidence="7">
    <location>
        <begin position="572"/>
        <end position="593"/>
    </location>
</feature>